<organism evidence="2 3">
    <name type="scientific">Lentzea kristufekii</name>
    <dbReference type="NCBI Taxonomy" id="3095430"/>
    <lineage>
        <taxon>Bacteria</taxon>
        <taxon>Bacillati</taxon>
        <taxon>Actinomycetota</taxon>
        <taxon>Actinomycetes</taxon>
        <taxon>Pseudonocardiales</taxon>
        <taxon>Pseudonocardiaceae</taxon>
        <taxon>Lentzea</taxon>
    </lineage>
</organism>
<evidence type="ECO:0000313" key="3">
    <source>
        <dbReference type="Proteomes" id="UP001271792"/>
    </source>
</evidence>
<dbReference type="SUPFAM" id="SSF46785">
    <property type="entry name" value="Winged helix' DNA-binding domain"/>
    <property type="match status" value="1"/>
</dbReference>
<evidence type="ECO:0000259" key="1">
    <source>
        <dbReference type="SMART" id="SM00347"/>
    </source>
</evidence>
<dbReference type="PANTHER" id="PTHR33164">
    <property type="entry name" value="TRANSCRIPTIONAL REGULATOR, MARR FAMILY"/>
    <property type="match status" value="1"/>
</dbReference>
<dbReference type="Gene3D" id="1.10.10.10">
    <property type="entry name" value="Winged helix-like DNA-binding domain superfamily/Winged helix DNA-binding domain"/>
    <property type="match status" value="1"/>
</dbReference>
<dbReference type="PANTHER" id="PTHR33164:SF57">
    <property type="entry name" value="MARR-FAMILY TRANSCRIPTIONAL REGULATOR"/>
    <property type="match status" value="1"/>
</dbReference>
<reference evidence="2 3" key="1">
    <citation type="submission" date="2023-11" db="EMBL/GenBank/DDBJ databases">
        <title>Lentzea sokolovensis, sp. nov., Lentzea kristufkii, sp. nov., and Lentzea miocenensis, sp. nov., rare actinobacteria from Sokolov Coal Basin, Miocene lacustrine sediment, Czech Republic.</title>
        <authorList>
            <person name="Lara A."/>
            <person name="Kotroba L."/>
            <person name="Nouioui I."/>
            <person name="Neumann-Schaal M."/>
            <person name="Mast Y."/>
            <person name="Chronakova A."/>
        </authorList>
    </citation>
    <scope>NUCLEOTIDE SEQUENCE [LARGE SCALE GENOMIC DNA]</scope>
    <source>
        <strain evidence="2 3">BCCO 10_0798</strain>
    </source>
</reference>
<dbReference type="InterPro" id="IPR000835">
    <property type="entry name" value="HTH_MarR-typ"/>
</dbReference>
<sequence>MSNSPLPGDDDLLDQVGPALSRLRRRTSGGRGDLTRNLVLNLVHESPGEMTVGGLAAEMRVAQPVASRTVAACIADGLLRRAVSQADGRRTVLELTDAGEAERRRFASEQRETFELITTEWTAAEREQFARFLLRYSRDSANWSSRRTPPDAE</sequence>
<accession>A0ABU4TRL3</accession>
<proteinExistence type="predicted"/>
<dbReference type="SMART" id="SM00347">
    <property type="entry name" value="HTH_MARR"/>
    <property type="match status" value="1"/>
</dbReference>
<dbReference type="Proteomes" id="UP001271792">
    <property type="component" value="Unassembled WGS sequence"/>
</dbReference>
<dbReference type="InterPro" id="IPR036388">
    <property type="entry name" value="WH-like_DNA-bd_sf"/>
</dbReference>
<dbReference type="RefSeq" id="WP_319984818.1">
    <property type="nucleotide sequence ID" value="NZ_JAXAVV010000006.1"/>
</dbReference>
<gene>
    <name evidence="2" type="ORF">SK571_15800</name>
</gene>
<dbReference type="EMBL" id="JAXAVV010000006">
    <property type="protein sequence ID" value="MDX8050852.1"/>
    <property type="molecule type" value="Genomic_DNA"/>
</dbReference>
<dbReference type="InterPro" id="IPR036390">
    <property type="entry name" value="WH_DNA-bd_sf"/>
</dbReference>
<protein>
    <submittedName>
        <fullName evidence="2">MarR family winged helix-turn-helix transcriptional regulator</fullName>
    </submittedName>
</protein>
<name>A0ABU4TRL3_9PSEU</name>
<feature type="domain" description="HTH marR-type" evidence="1">
    <location>
        <begin position="27"/>
        <end position="126"/>
    </location>
</feature>
<dbReference type="Pfam" id="PF12802">
    <property type="entry name" value="MarR_2"/>
    <property type="match status" value="1"/>
</dbReference>
<dbReference type="InterPro" id="IPR039422">
    <property type="entry name" value="MarR/SlyA-like"/>
</dbReference>
<comment type="caution">
    <text evidence="2">The sequence shown here is derived from an EMBL/GenBank/DDBJ whole genome shotgun (WGS) entry which is preliminary data.</text>
</comment>
<keyword evidence="3" id="KW-1185">Reference proteome</keyword>
<evidence type="ECO:0000313" key="2">
    <source>
        <dbReference type="EMBL" id="MDX8050852.1"/>
    </source>
</evidence>